<dbReference type="EMBL" id="AE014074">
    <property type="protein sequence ID" value="AAM78923.1"/>
    <property type="molecule type" value="Genomic_DNA"/>
</dbReference>
<dbReference type="HOGENOM" id="CLU_2132179_0_0_9"/>
<dbReference type="KEGG" id="spg:SpyM3_0316"/>
<name>A0A0H2UTH9_STRP3</name>
<evidence type="ECO:0000313" key="2">
    <source>
        <dbReference type="EMBL" id="AAM78923.1"/>
    </source>
</evidence>
<dbReference type="Proteomes" id="UP000000564">
    <property type="component" value="Chromosome"/>
</dbReference>
<keyword evidence="1" id="KW-0732">Signal</keyword>
<sequence>MTLKKHYYLLSLLALVTVGAAFNTSQSVSAQVYSDKGYRQDLTDQKSHLQYSKDNAKLQLRNILNGYQDDLGRNYSSYYYYNLRTVMGLSSEQDIEKHYKKLKDELYRMYNHY</sequence>
<protein>
    <submittedName>
        <fullName evidence="2">Uncharacterized protein</fullName>
    </submittedName>
</protein>
<dbReference type="AlphaFoldDB" id="A0A0H2UTH9"/>
<accession>A0A0H2UTH9</accession>
<proteinExistence type="predicted"/>
<feature type="signal peptide" evidence="1">
    <location>
        <begin position="1"/>
        <end position="30"/>
    </location>
</feature>
<feature type="chain" id="PRO_5002599413" evidence="1">
    <location>
        <begin position="31"/>
        <end position="113"/>
    </location>
</feature>
<reference evidence="2 3" key="1">
    <citation type="journal article" date="2002" name="Proc. Natl. Acad. Sci. U.S.A.">
        <title>Genome sequence of a serotype M3 strain of group A Streptococcus: phage-encoded toxins, the high-virulence phenotype, and clone emergence.</title>
        <authorList>
            <person name="Beres S.B."/>
            <person name="Sylva G.L."/>
            <person name="Barbian K.D."/>
            <person name="Lei B."/>
            <person name="Hoff J.S."/>
            <person name="Mammarella N.D."/>
            <person name="Liu M.Y."/>
            <person name="Smoot J.C."/>
            <person name="Porcella S.F."/>
            <person name="Parkins L.D."/>
            <person name="Campbell D.S."/>
            <person name="Smith T.M."/>
            <person name="McCormick J.K."/>
            <person name="Leung D.Y."/>
            <person name="Schlievert P.M."/>
            <person name="Musser J.M."/>
        </authorList>
    </citation>
    <scope>NUCLEOTIDE SEQUENCE [LARGE SCALE GENOMIC DNA]</scope>
    <source>
        <strain evidence="3">ATCC BAA-595 / MGAS315</strain>
    </source>
</reference>
<gene>
    <name evidence="2" type="ordered locus">SpyM3_0316</name>
</gene>
<evidence type="ECO:0000313" key="3">
    <source>
        <dbReference type="Proteomes" id="UP000000564"/>
    </source>
</evidence>
<evidence type="ECO:0000256" key="1">
    <source>
        <dbReference type="SAM" id="SignalP"/>
    </source>
</evidence>
<organism evidence="2 3">
    <name type="scientific">Streptococcus pyogenes serotype M3 (strain ATCC BAA-595 / MGAS315)</name>
    <dbReference type="NCBI Taxonomy" id="198466"/>
    <lineage>
        <taxon>Bacteria</taxon>
        <taxon>Bacillati</taxon>
        <taxon>Bacillota</taxon>
        <taxon>Bacilli</taxon>
        <taxon>Lactobacillales</taxon>
        <taxon>Streptococcaceae</taxon>
        <taxon>Streptococcus</taxon>
    </lineage>
</organism>
<dbReference type="RefSeq" id="WP_011054238.1">
    <property type="nucleotide sequence ID" value="NC_004070.1"/>
</dbReference>